<evidence type="ECO:0000313" key="3">
    <source>
        <dbReference type="Proteomes" id="UP000264141"/>
    </source>
</evidence>
<dbReference type="InterPro" id="IPR003797">
    <property type="entry name" value="DegV"/>
</dbReference>
<dbReference type="NCBIfam" id="TIGR00762">
    <property type="entry name" value="DegV"/>
    <property type="match status" value="1"/>
</dbReference>
<name>A0A3D1JDJ1_9CHLR</name>
<organism evidence="2 3">
    <name type="scientific">Anaerolinea thermolimosa</name>
    <dbReference type="NCBI Taxonomy" id="229919"/>
    <lineage>
        <taxon>Bacteria</taxon>
        <taxon>Bacillati</taxon>
        <taxon>Chloroflexota</taxon>
        <taxon>Anaerolineae</taxon>
        <taxon>Anaerolineales</taxon>
        <taxon>Anaerolineaceae</taxon>
        <taxon>Anaerolinea</taxon>
    </lineage>
</organism>
<dbReference type="Proteomes" id="UP000264141">
    <property type="component" value="Unassembled WGS sequence"/>
</dbReference>
<dbReference type="Gene3D" id="3.40.50.10170">
    <property type="match status" value="1"/>
</dbReference>
<gene>
    <name evidence="2" type="ORF">DEQ80_01810</name>
</gene>
<evidence type="ECO:0000313" key="2">
    <source>
        <dbReference type="EMBL" id="HCE16573.1"/>
    </source>
</evidence>
<dbReference type="InterPro" id="IPR050270">
    <property type="entry name" value="DegV_domain_contain"/>
</dbReference>
<sequence>MTMWVVTDRGADFSAEQLEGLNVQFVPMRLSLDGRTYSSGEDLTPAAFYELLEKTEAYPTTSQASAGDFAALYRRLAQTDPEILSIHISSGLSGTLDSARSGAEMTPEARVTFWDSKTLSCPQAWQVEFAARALQVGWPLEQVLERLERIRAATEGMFTLDTLKYLIHGGRISHLKGLLASLLHIRPVIGVNKDEGKYYMLGQERTPKKALQAMASALLKFYPEGSRLRVQLLHGKNPDAVAMLRDMVSKLFECVWLPTAVVGPILGAHTGGSLAGICAGPAEIYEI</sequence>
<comment type="caution">
    <text evidence="2">The sequence shown here is derived from an EMBL/GenBank/DDBJ whole genome shotgun (WGS) entry which is preliminary data.</text>
</comment>
<proteinExistence type="predicted"/>
<evidence type="ECO:0000256" key="1">
    <source>
        <dbReference type="ARBA" id="ARBA00023121"/>
    </source>
</evidence>
<keyword evidence="1" id="KW-0446">Lipid-binding</keyword>
<protein>
    <recommendedName>
        <fullName evidence="4">DegV family protein</fullName>
    </recommendedName>
</protein>
<dbReference type="EMBL" id="DPBP01000007">
    <property type="protein sequence ID" value="HCE16573.1"/>
    <property type="molecule type" value="Genomic_DNA"/>
</dbReference>
<reference evidence="2 3" key="1">
    <citation type="journal article" date="2018" name="Nat. Biotechnol.">
        <title>A standardized bacterial taxonomy based on genome phylogeny substantially revises the tree of life.</title>
        <authorList>
            <person name="Parks D.H."/>
            <person name="Chuvochina M."/>
            <person name="Waite D.W."/>
            <person name="Rinke C."/>
            <person name="Skarshewski A."/>
            <person name="Chaumeil P.A."/>
            <person name="Hugenholtz P."/>
        </authorList>
    </citation>
    <scope>NUCLEOTIDE SEQUENCE [LARGE SCALE GENOMIC DNA]</scope>
    <source>
        <strain evidence="2">UBA8781</strain>
    </source>
</reference>
<accession>A0A3D1JDJ1</accession>
<dbReference type="PROSITE" id="PS51482">
    <property type="entry name" value="DEGV"/>
    <property type="match status" value="1"/>
</dbReference>
<evidence type="ECO:0008006" key="4">
    <source>
        <dbReference type="Google" id="ProtNLM"/>
    </source>
</evidence>
<dbReference type="PANTHER" id="PTHR33434">
    <property type="entry name" value="DEGV DOMAIN-CONTAINING PROTEIN DR_1986-RELATED"/>
    <property type="match status" value="1"/>
</dbReference>
<dbReference type="STRING" id="229919.GCA_001050195_02028"/>
<dbReference type="AlphaFoldDB" id="A0A3D1JDJ1"/>
<dbReference type="PANTHER" id="PTHR33434:SF2">
    <property type="entry name" value="FATTY ACID-BINDING PROTEIN TM_1468"/>
    <property type="match status" value="1"/>
</dbReference>
<dbReference type="GO" id="GO:0008289">
    <property type="term" value="F:lipid binding"/>
    <property type="evidence" value="ECO:0007669"/>
    <property type="project" value="UniProtKB-KW"/>
</dbReference>
<dbReference type="InterPro" id="IPR043168">
    <property type="entry name" value="DegV_C"/>
</dbReference>
<dbReference type="SUPFAM" id="SSF82549">
    <property type="entry name" value="DAK1/DegV-like"/>
    <property type="match status" value="1"/>
</dbReference>
<dbReference type="Pfam" id="PF02645">
    <property type="entry name" value="DegV"/>
    <property type="match status" value="1"/>
</dbReference>
<dbReference type="Gene3D" id="3.30.1180.10">
    <property type="match status" value="1"/>
</dbReference>